<dbReference type="InterPro" id="IPR000032">
    <property type="entry name" value="HPr-like"/>
</dbReference>
<feature type="domain" description="HPr" evidence="1">
    <location>
        <begin position="336"/>
        <end position="424"/>
    </location>
</feature>
<dbReference type="AlphaFoldDB" id="A0A7T0G1W7"/>
<reference evidence="2 3" key="1">
    <citation type="submission" date="2020-02" db="EMBL/GenBank/DDBJ databases">
        <title>Genomic and physiological characterization of two novel Nitrospinaceae genera.</title>
        <authorList>
            <person name="Mueller A.J."/>
            <person name="Jung M.-Y."/>
            <person name="Strachan C.R."/>
            <person name="Herbold C.W."/>
            <person name="Kirkegaard R.H."/>
            <person name="Daims H."/>
        </authorList>
    </citation>
    <scope>NUCLEOTIDE SEQUENCE [LARGE SCALE GENOMIC DNA]</scope>
    <source>
        <strain evidence="2">EB</strain>
    </source>
</reference>
<dbReference type="Pfam" id="PF00381">
    <property type="entry name" value="PTS-HPr"/>
    <property type="match status" value="1"/>
</dbReference>
<protein>
    <submittedName>
        <fullName evidence="2">HPr family phosphocarrier protein</fullName>
    </submittedName>
</protein>
<dbReference type="InterPro" id="IPR035895">
    <property type="entry name" value="HPr-like_sf"/>
</dbReference>
<proteinExistence type="predicted"/>
<evidence type="ECO:0000313" key="3">
    <source>
        <dbReference type="Proteomes" id="UP000594688"/>
    </source>
</evidence>
<dbReference type="EMBL" id="CP048685">
    <property type="protein sequence ID" value="QPJ63346.1"/>
    <property type="molecule type" value="Genomic_DNA"/>
</dbReference>
<evidence type="ECO:0000313" key="2">
    <source>
        <dbReference type="EMBL" id="QPJ63346.1"/>
    </source>
</evidence>
<dbReference type="Gene3D" id="3.30.1340.10">
    <property type="entry name" value="HPr-like"/>
    <property type="match status" value="1"/>
</dbReference>
<accession>A0A7T0G1W7</accession>
<dbReference type="Proteomes" id="UP000594688">
    <property type="component" value="Chromosome"/>
</dbReference>
<dbReference type="SUPFAM" id="SSF55594">
    <property type="entry name" value="HPr-like"/>
    <property type="match status" value="1"/>
</dbReference>
<gene>
    <name evidence="2" type="ORF">G3M70_16260</name>
</gene>
<dbReference type="KEGG" id="nli:G3M70_16260"/>
<name>A0A7T0G1W7_9BACT</name>
<dbReference type="PROSITE" id="PS51350">
    <property type="entry name" value="PTS_HPR_DOM"/>
    <property type="match status" value="1"/>
</dbReference>
<sequence>MEPKSLNQIISEEEFLILLQDSCGAFFKTFNAFRDLPQGDGGATRKCYSSLIQEAELLESFLDEHGARENKTWAGFTEYVACIRNLVKAAFFCKHLVDRYPFYKLRDTEEVQGRFFNDSNVVLDFLNNSILKLFLECIEEGKKNQLAIPEAAIDPDNFALLEANKRLPKNVEGEEVNEQEDRIIDMLEKMQAVGSLMEAMQVERTQVPEALKAIVPDKIDEKNARMLMNLVHSIQSEFDTYIKSTPIEQKHEGLKGLRGYISMPLHLLEMMIWLIHFYERHEDEIRKGEAKKVISGLVDKNDLLSHVVNYCFYYSLYYVHEGDKLSKELLKVFVKTVRYELPVPDPLGFHARPSTYVSKIVRRYEGDACIIIDNEKIDARSVMGLLQAGGELADKGYKTVVFEGDKRILDDLKILASHNYCEEKEVPAELDYLRGSIE</sequence>
<organism evidence="2 3">
    <name type="scientific">Candidatus Nitronauta litoralis</name>
    <dbReference type="NCBI Taxonomy" id="2705533"/>
    <lineage>
        <taxon>Bacteria</taxon>
        <taxon>Pseudomonadati</taxon>
        <taxon>Nitrospinota/Tectimicrobiota group</taxon>
        <taxon>Nitrospinota</taxon>
        <taxon>Nitrospinia</taxon>
        <taxon>Nitrospinales</taxon>
        <taxon>Nitrospinaceae</taxon>
        <taxon>Candidatus Nitronauta</taxon>
    </lineage>
</organism>
<evidence type="ECO:0000259" key="1">
    <source>
        <dbReference type="PROSITE" id="PS51350"/>
    </source>
</evidence>